<dbReference type="PANTHER" id="PTHR47204">
    <property type="entry name" value="OS02G0168900 PROTEIN"/>
    <property type="match status" value="1"/>
</dbReference>
<accession>A0A4P9ZFJ5</accession>
<dbReference type="GO" id="GO:0006401">
    <property type="term" value="P:RNA catabolic process"/>
    <property type="evidence" value="ECO:0007669"/>
    <property type="project" value="InterPro"/>
</dbReference>
<dbReference type="InterPro" id="IPR013924">
    <property type="entry name" value="RNase_H2_suC"/>
</dbReference>
<dbReference type="CDD" id="cd09271">
    <property type="entry name" value="RNase_H2-C"/>
    <property type="match status" value="1"/>
</dbReference>
<evidence type="ECO:0000313" key="1">
    <source>
        <dbReference type="EMBL" id="RKP31816.1"/>
    </source>
</evidence>
<dbReference type="Proteomes" id="UP000268321">
    <property type="component" value="Unassembled WGS sequence"/>
</dbReference>
<proteinExistence type="predicted"/>
<dbReference type="Gene3D" id="2.40.128.680">
    <property type="match status" value="1"/>
</dbReference>
<dbReference type="EMBL" id="ML004437">
    <property type="protein sequence ID" value="RKP31816.1"/>
    <property type="molecule type" value="Genomic_DNA"/>
</dbReference>
<sequence length="132" mass="14160">MSGTISVSEDVPLLTANVVPFLINHNGEANTHTYFTPSKSERANGETEAQFRGLRLIGKDCDLGNKVGYICSASEFLRPDPAAPGGAVTCKQFVATHKFEKLVVFGHEAPPPKGSKHLILCELDLVAEAVHS</sequence>
<protein>
    <submittedName>
        <fullName evidence="1">Uncharacterized protein</fullName>
    </submittedName>
</protein>
<evidence type="ECO:0000313" key="2">
    <source>
        <dbReference type="Proteomes" id="UP000268321"/>
    </source>
</evidence>
<dbReference type="OrthoDB" id="6222486at2759"/>
<organism evidence="1 2">
    <name type="scientific">Metschnikowia bicuspidata</name>
    <dbReference type="NCBI Taxonomy" id="27322"/>
    <lineage>
        <taxon>Eukaryota</taxon>
        <taxon>Fungi</taxon>
        <taxon>Dikarya</taxon>
        <taxon>Ascomycota</taxon>
        <taxon>Saccharomycotina</taxon>
        <taxon>Pichiomycetes</taxon>
        <taxon>Metschnikowiaceae</taxon>
        <taxon>Metschnikowia</taxon>
    </lineage>
</organism>
<dbReference type="AlphaFoldDB" id="A0A4P9ZFJ5"/>
<name>A0A4P9ZFJ5_9ASCO</name>
<keyword evidence="2" id="KW-1185">Reference proteome</keyword>
<dbReference type="GO" id="GO:0032299">
    <property type="term" value="C:ribonuclease H2 complex"/>
    <property type="evidence" value="ECO:0007669"/>
    <property type="project" value="InterPro"/>
</dbReference>
<gene>
    <name evidence="1" type="ORF">METBISCDRAFT_26293</name>
</gene>
<dbReference type="PANTHER" id="PTHR47204:SF1">
    <property type="entry name" value="RIBONUCLEASE H2 SUBUNIT C"/>
    <property type="match status" value="1"/>
</dbReference>
<reference evidence="2" key="1">
    <citation type="journal article" date="2018" name="Nat. Microbiol.">
        <title>Leveraging single-cell genomics to expand the fungal tree of life.</title>
        <authorList>
            <person name="Ahrendt S.R."/>
            <person name="Quandt C.A."/>
            <person name="Ciobanu D."/>
            <person name="Clum A."/>
            <person name="Salamov A."/>
            <person name="Andreopoulos B."/>
            <person name="Cheng J.F."/>
            <person name="Woyke T."/>
            <person name="Pelin A."/>
            <person name="Henrissat B."/>
            <person name="Reynolds N.K."/>
            <person name="Benny G.L."/>
            <person name="Smith M.E."/>
            <person name="James T.Y."/>
            <person name="Grigoriev I.V."/>
        </authorList>
    </citation>
    <scope>NUCLEOTIDE SEQUENCE [LARGE SCALE GENOMIC DNA]</scope>
    <source>
        <strain evidence="2">Baker2002</strain>
    </source>
</reference>
<dbReference type="Pfam" id="PF08615">
    <property type="entry name" value="RNase_H2_suC"/>
    <property type="match status" value="1"/>
</dbReference>